<reference evidence="2" key="1">
    <citation type="submission" date="2021-07" db="EMBL/GenBank/DDBJ databases">
        <authorList>
            <person name="Catto M.A."/>
            <person name="Jacobson A."/>
            <person name="Kennedy G."/>
            <person name="Labadie P."/>
            <person name="Hunt B.G."/>
            <person name="Srinivasan R."/>
        </authorList>
    </citation>
    <scope>NUCLEOTIDE SEQUENCE</scope>
    <source>
        <strain evidence="2">PL_HMW_Pooled</strain>
        <tissue evidence="2">Head</tissue>
    </source>
</reference>
<keyword evidence="1" id="KW-0732">Signal</keyword>
<dbReference type="PANTHER" id="PTHR21398">
    <property type="entry name" value="AGAP007094-PA"/>
    <property type="match status" value="1"/>
</dbReference>
<dbReference type="EMBL" id="JAHWGI010001426">
    <property type="protein sequence ID" value="KAK3931586.1"/>
    <property type="molecule type" value="Genomic_DNA"/>
</dbReference>
<name>A0AAE1I276_9NEOP</name>
<organism evidence="2 3">
    <name type="scientific">Frankliniella fusca</name>
    <dbReference type="NCBI Taxonomy" id="407009"/>
    <lineage>
        <taxon>Eukaryota</taxon>
        <taxon>Metazoa</taxon>
        <taxon>Ecdysozoa</taxon>
        <taxon>Arthropoda</taxon>
        <taxon>Hexapoda</taxon>
        <taxon>Insecta</taxon>
        <taxon>Pterygota</taxon>
        <taxon>Neoptera</taxon>
        <taxon>Paraneoptera</taxon>
        <taxon>Thysanoptera</taxon>
        <taxon>Terebrantia</taxon>
        <taxon>Thripoidea</taxon>
        <taxon>Thripidae</taxon>
        <taxon>Frankliniella</taxon>
    </lineage>
</organism>
<evidence type="ECO:0000256" key="1">
    <source>
        <dbReference type="SAM" id="SignalP"/>
    </source>
</evidence>
<proteinExistence type="predicted"/>
<evidence type="ECO:0000313" key="2">
    <source>
        <dbReference type="EMBL" id="KAK3931586.1"/>
    </source>
</evidence>
<dbReference type="Proteomes" id="UP001219518">
    <property type="component" value="Unassembled WGS sequence"/>
</dbReference>
<dbReference type="AlphaFoldDB" id="A0AAE1I276"/>
<keyword evidence="3" id="KW-1185">Reference proteome</keyword>
<gene>
    <name evidence="2" type="ORF">KUF71_006604</name>
</gene>
<feature type="chain" id="PRO_5042282919" evidence="1">
    <location>
        <begin position="25"/>
        <end position="229"/>
    </location>
</feature>
<dbReference type="GO" id="GO:0005524">
    <property type="term" value="F:ATP binding"/>
    <property type="evidence" value="ECO:0007669"/>
    <property type="project" value="UniProtKB-KW"/>
</dbReference>
<reference evidence="2" key="2">
    <citation type="journal article" date="2023" name="BMC Genomics">
        <title>Pest status, molecular evolution, and epigenetic factors derived from the genome assembly of Frankliniella fusca, a thysanopteran phytovirus vector.</title>
        <authorList>
            <person name="Catto M.A."/>
            <person name="Labadie P.E."/>
            <person name="Jacobson A.L."/>
            <person name="Kennedy G.G."/>
            <person name="Srinivasan R."/>
            <person name="Hunt B.G."/>
        </authorList>
    </citation>
    <scope>NUCLEOTIDE SEQUENCE</scope>
    <source>
        <strain evidence="2">PL_HMW_Pooled</strain>
    </source>
</reference>
<feature type="signal peptide" evidence="1">
    <location>
        <begin position="1"/>
        <end position="24"/>
    </location>
</feature>
<evidence type="ECO:0000313" key="3">
    <source>
        <dbReference type="Proteomes" id="UP001219518"/>
    </source>
</evidence>
<accession>A0AAE1I276</accession>
<keyword evidence="2" id="KW-0067">ATP-binding</keyword>
<comment type="caution">
    <text evidence="2">The sequence shown here is derived from an EMBL/GenBank/DDBJ whole genome shotgun (WGS) entry which is preliminary data.</text>
</comment>
<protein>
    <submittedName>
        <fullName evidence="2">Hemin import ATP-binding protein HmuV</fullName>
    </submittedName>
</protein>
<sequence length="229" mass="24404">MRPRAALLLLLLQALLLLRAGAVGDLEHQEDAAAAAGEGLTNGTSVVLGGALGGDRVLSRHRRYIVFPKGSSIQLVAEFTVGLYVPFTTIFTTTLSWGLAWRLPSEPAGVYLNKRAAGEDPDLQHRAALARDLAALMERIGLAGAGHQDGEHLGGGEHCVRRTLCELQDPEQHGFAHRMLQALFLPTGGSSVRSADGPACRQARALCTVSLLDLPISPGPSTHLTRKRK</sequence>
<dbReference type="PANTHER" id="PTHR21398:SF1">
    <property type="entry name" value="FI03705P"/>
    <property type="match status" value="1"/>
</dbReference>
<keyword evidence="2" id="KW-0547">Nucleotide-binding</keyword>